<evidence type="ECO:0000313" key="7">
    <source>
        <dbReference type="EMBL" id="KAK2159208.1"/>
    </source>
</evidence>
<dbReference type="InterPro" id="IPR001258">
    <property type="entry name" value="NHL_repeat"/>
</dbReference>
<gene>
    <name evidence="7" type="ORF">LSH36_156g05025</name>
</gene>
<evidence type="ECO:0000256" key="1">
    <source>
        <dbReference type="ARBA" id="ARBA00022737"/>
    </source>
</evidence>
<protein>
    <recommendedName>
        <fullName evidence="6">RING-type domain-containing protein</fullName>
    </recommendedName>
</protein>
<organism evidence="7 8">
    <name type="scientific">Paralvinella palmiformis</name>
    <dbReference type="NCBI Taxonomy" id="53620"/>
    <lineage>
        <taxon>Eukaryota</taxon>
        <taxon>Metazoa</taxon>
        <taxon>Spiralia</taxon>
        <taxon>Lophotrochozoa</taxon>
        <taxon>Annelida</taxon>
        <taxon>Polychaeta</taxon>
        <taxon>Sedentaria</taxon>
        <taxon>Canalipalpata</taxon>
        <taxon>Terebellida</taxon>
        <taxon>Terebelliformia</taxon>
        <taxon>Alvinellidae</taxon>
        <taxon>Paralvinella</taxon>
    </lineage>
</organism>
<evidence type="ECO:0000313" key="8">
    <source>
        <dbReference type="Proteomes" id="UP001208570"/>
    </source>
</evidence>
<proteinExistence type="predicted"/>
<dbReference type="PANTHER" id="PTHR24104">
    <property type="entry name" value="E3 UBIQUITIN-PROTEIN LIGASE NHLRC1-RELATED"/>
    <property type="match status" value="1"/>
</dbReference>
<dbReference type="GO" id="GO:0061630">
    <property type="term" value="F:ubiquitin protein ligase activity"/>
    <property type="evidence" value="ECO:0007669"/>
    <property type="project" value="TreeGrafter"/>
</dbReference>
<reference evidence="7" key="1">
    <citation type="journal article" date="2023" name="Mol. Biol. Evol.">
        <title>Third-Generation Sequencing Reveals the Adaptive Role of the Epigenome in Three Deep-Sea Polychaetes.</title>
        <authorList>
            <person name="Perez M."/>
            <person name="Aroh O."/>
            <person name="Sun Y."/>
            <person name="Lan Y."/>
            <person name="Juniper S.K."/>
            <person name="Young C.R."/>
            <person name="Angers B."/>
            <person name="Qian P.Y."/>
        </authorList>
    </citation>
    <scope>NUCLEOTIDE SEQUENCE</scope>
    <source>
        <strain evidence="7">P08H-3</strain>
    </source>
</reference>
<dbReference type="PROSITE" id="PS50089">
    <property type="entry name" value="ZF_RING_2"/>
    <property type="match status" value="1"/>
</dbReference>
<dbReference type="InterPro" id="IPR050952">
    <property type="entry name" value="TRIM-NHL_E3_ligases"/>
</dbReference>
<evidence type="ECO:0000259" key="6">
    <source>
        <dbReference type="PROSITE" id="PS50089"/>
    </source>
</evidence>
<dbReference type="InterPro" id="IPR001841">
    <property type="entry name" value="Znf_RING"/>
</dbReference>
<dbReference type="Pfam" id="PF01436">
    <property type="entry name" value="NHL"/>
    <property type="match status" value="2"/>
</dbReference>
<feature type="repeat" description="NHL" evidence="5">
    <location>
        <begin position="222"/>
        <end position="249"/>
    </location>
</feature>
<dbReference type="GO" id="GO:0008270">
    <property type="term" value="F:zinc ion binding"/>
    <property type="evidence" value="ECO:0007669"/>
    <property type="project" value="UniProtKB-KW"/>
</dbReference>
<dbReference type="Proteomes" id="UP001208570">
    <property type="component" value="Unassembled WGS sequence"/>
</dbReference>
<evidence type="ECO:0000256" key="5">
    <source>
        <dbReference type="PROSITE-ProRule" id="PRU00504"/>
    </source>
</evidence>
<evidence type="ECO:0000256" key="2">
    <source>
        <dbReference type="ARBA" id="ARBA00022771"/>
    </source>
</evidence>
<dbReference type="EMBL" id="JAODUP010000156">
    <property type="protein sequence ID" value="KAK2159208.1"/>
    <property type="molecule type" value="Genomic_DNA"/>
</dbReference>
<keyword evidence="1" id="KW-0677">Repeat</keyword>
<accession>A0AAD9JVH2</accession>
<keyword evidence="8" id="KW-1185">Reference proteome</keyword>
<dbReference type="PROSITE" id="PS51125">
    <property type="entry name" value="NHL"/>
    <property type="match status" value="2"/>
</dbReference>
<dbReference type="SUPFAM" id="SSF57850">
    <property type="entry name" value="RING/U-box"/>
    <property type="match status" value="1"/>
</dbReference>
<keyword evidence="2 4" id="KW-0479">Metal-binding</keyword>
<dbReference type="Gene3D" id="2.120.10.30">
    <property type="entry name" value="TolB, C-terminal domain"/>
    <property type="match status" value="2"/>
</dbReference>
<keyword evidence="3" id="KW-0862">Zinc</keyword>
<sequence>MPPIEIPMCDVCDVSRATAGGLSCGHRFCPDCFKRYISGSIRELDTSLRCCVCGAISDLIQEMGEGRPLVTFGRLTERKLLQPMGLARVDNGDYVIVDSDTKRVMILTGSGTLREDFAYTYGTEPGGGVSVTAQGHVAIPNRDNTYDGVGYYTPGGAFIGSAFIQSEERRPDIRGVVCDKVKDVLYLTDANNSSIIAINNADRGQCNRIRLERIRYEVDPIPWGITLSPEGDLYVTDVANHCVKVYSTCGQFRRKFGSYGERPSQYKRPTGVSLTAAGHVIVADRGNQRVQHVTNDGAFLSYVVRFRAGYDVYMAPDDVIASPDGTISVLMTSLQHTKVGGVRVYKL</sequence>
<dbReference type="PANTHER" id="PTHR24104:SF25">
    <property type="entry name" value="PROTEIN LIN-41"/>
    <property type="match status" value="1"/>
</dbReference>
<comment type="caution">
    <text evidence="7">The sequence shown here is derived from an EMBL/GenBank/DDBJ whole genome shotgun (WGS) entry which is preliminary data.</text>
</comment>
<keyword evidence="2 4" id="KW-0863">Zinc-finger</keyword>
<feature type="repeat" description="NHL" evidence="5">
    <location>
        <begin position="253"/>
        <end position="296"/>
    </location>
</feature>
<name>A0AAD9JVH2_9ANNE</name>
<dbReference type="AlphaFoldDB" id="A0AAD9JVH2"/>
<dbReference type="InterPro" id="IPR011042">
    <property type="entry name" value="6-blade_b-propeller_TolB-like"/>
</dbReference>
<feature type="domain" description="RING-type" evidence="6">
    <location>
        <begin position="9"/>
        <end position="53"/>
    </location>
</feature>
<dbReference type="SUPFAM" id="SSF101898">
    <property type="entry name" value="NHL repeat"/>
    <property type="match status" value="1"/>
</dbReference>
<dbReference type="GO" id="GO:0000209">
    <property type="term" value="P:protein polyubiquitination"/>
    <property type="evidence" value="ECO:0007669"/>
    <property type="project" value="TreeGrafter"/>
</dbReference>
<dbReference type="GO" id="GO:0043161">
    <property type="term" value="P:proteasome-mediated ubiquitin-dependent protein catabolic process"/>
    <property type="evidence" value="ECO:0007669"/>
    <property type="project" value="TreeGrafter"/>
</dbReference>
<evidence type="ECO:0000256" key="4">
    <source>
        <dbReference type="PROSITE-ProRule" id="PRU00175"/>
    </source>
</evidence>
<evidence type="ECO:0000256" key="3">
    <source>
        <dbReference type="ARBA" id="ARBA00022833"/>
    </source>
</evidence>